<gene>
    <name evidence="1" type="ORF">L1987_75434</name>
</gene>
<keyword evidence="2" id="KW-1185">Reference proteome</keyword>
<sequence>MKIGVDLVTGINWNMTSWKTSDDPSLGSYTVWVNINGYPQLNNMEHESSLQQRIGYLNGLEFSGMLGLGPSNFYMFDFVFTHKEIYSNFTLVNDTYLTRMKLDPQGNFVQLVWNYTSQLWVPYAKIQQDQCSPYGICGPFGSCRTNNHTLCACLDGFEPMLAEEWSLAEWSKGFKRQIYLNPDKGHIFMRFTNLKFPDSQKSSFAMILYSWRKKKKSNNKGKGKLNKSYISPEYAANGLFSLKSDVFSFGVLVLEF</sequence>
<evidence type="ECO:0000313" key="2">
    <source>
        <dbReference type="Proteomes" id="UP001056120"/>
    </source>
</evidence>
<accession>A0ACB9A5I5</accession>
<dbReference type="EMBL" id="CM042042">
    <property type="protein sequence ID" value="KAI3705200.1"/>
    <property type="molecule type" value="Genomic_DNA"/>
</dbReference>
<name>A0ACB9A5I5_9ASTR</name>
<comment type="caution">
    <text evidence="1">The sequence shown here is derived from an EMBL/GenBank/DDBJ whole genome shotgun (WGS) entry which is preliminary data.</text>
</comment>
<reference evidence="1 2" key="2">
    <citation type="journal article" date="2022" name="Mol. Ecol. Resour.">
        <title>The genomes of chicory, endive, great burdock and yacon provide insights into Asteraceae paleo-polyploidization history and plant inulin production.</title>
        <authorList>
            <person name="Fan W."/>
            <person name="Wang S."/>
            <person name="Wang H."/>
            <person name="Wang A."/>
            <person name="Jiang F."/>
            <person name="Liu H."/>
            <person name="Zhao H."/>
            <person name="Xu D."/>
            <person name="Zhang Y."/>
        </authorList>
    </citation>
    <scope>NUCLEOTIDE SEQUENCE [LARGE SCALE GENOMIC DNA]</scope>
    <source>
        <strain evidence="2">cv. Yunnan</strain>
        <tissue evidence="1">Leaves</tissue>
    </source>
</reference>
<evidence type="ECO:0000313" key="1">
    <source>
        <dbReference type="EMBL" id="KAI3705200.1"/>
    </source>
</evidence>
<reference evidence="2" key="1">
    <citation type="journal article" date="2022" name="Mol. Ecol. Resour.">
        <title>The genomes of chicory, endive, great burdock and yacon provide insights into Asteraceae palaeo-polyploidization history and plant inulin production.</title>
        <authorList>
            <person name="Fan W."/>
            <person name="Wang S."/>
            <person name="Wang H."/>
            <person name="Wang A."/>
            <person name="Jiang F."/>
            <person name="Liu H."/>
            <person name="Zhao H."/>
            <person name="Xu D."/>
            <person name="Zhang Y."/>
        </authorList>
    </citation>
    <scope>NUCLEOTIDE SEQUENCE [LARGE SCALE GENOMIC DNA]</scope>
    <source>
        <strain evidence="2">cv. Yunnan</strain>
    </source>
</reference>
<protein>
    <submittedName>
        <fullName evidence="1">Uncharacterized protein</fullName>
    </submittedName>
</protein>
<dbReference type="Proteomes" id="UP001056120">
    <property type="component" value="Linkage Group LG25"/>
</dbReference>
<proteinExistence type="predicted"/>
<organism evidence="1 2">
    <name type="scientific">Smallanthus sonchifolius</name>
    <dbReference type="NCBI Taxonomy" id="185202"/>
    <lineage>
        <taxon>Eukaryota</taxon>
        <taxon>Viridiplantae</taxon>
        <taxon>Streptophyta</taxon>
        <taxon>Embryophyta</taxon>
        <taxon>Tracheophyta</taxon>
        <taxon>Spermatophyta</taxon>
        <taxon>Magnoliopsida</taxon>
        <taxon>eudicotyledons</taxon>
        <taxon>Gunneridae</taxon>
        <taxon>Pentapetalae</taxon>
        <taxon>asterids</taxon>
        <taxon>campanulids</taxon>
        <taxon>Asterales</taxon>
        <taxon>Asteraceae</taxon>
        <taxon>Asteroideae</taxon>
        <taxon>Heliantheae alliance</taxon>
        <taxon>Millerieae</taxon>
        <taxon>Smallanthus</taxon>
    </lineage>
</organism>